<dbReference type="AlphaFoldDB" id="M5EGL3"/>
<comment type="caution">
    <text evidence="1">The sequence shown here is derived from an EMBL/GenBank/DDBJ whole genome shotgun (WGS) entry which is preliminary data.</text>
</comment>
<dbReference type="EMBL" id="CAUM01000011">
    <property type="protein sequence ID" value="CCV03512.1"/>
    <property type="molecule type" value="Genomic_DNA"/>
</dbReference>
<protein>
    <submittedName>
        <fullName evidence="1">Uncharacterized protein</fullName>
    </submittedName>
</protein>
<organism evidence="1 2">
    <name type="scientific">Mesorhizobium metallidurans STM 2683</name>
    <dbReference type="NCBI Taxonomy" id="1297569"/>
    <lineage>
        <taxon>Bacteria</taxon>
        <taxon>Pseudomonadati</taxon>
        <taxon>Pseudomonadota</taxon>
        <taxon>Alphaproteobacteria</taxon>
        <taxon>Hyphomicrobiales</taxon>
        <taxon>Phyllobacteriaceae</taxon>
        <taxon>Mesorhizobium</taxon>
    </lineage>
</organism>
<accession>M5EGL3</accession>
<evidence type="ECO:0000313" key="2">
    <source>
        <dbReference type="Proteomes" id="UP000012062"/>
    </source>
</evidence>
<proteinExistence type="predicted"/>
<evidence type="ECO:0000313" key="1">
    <source>
        <dbReference type="EMBL" id="CCV03512.1"/>
    </source>
</evidence>
<sequence>MSIETEPHDLVGVADPLGKGLGFLIPVFTRGRSNALRVERQGDNGLIEAFVDLQPQETPIIEVDGPESSVGAPAHWAFGFGFGDILLGQGENGRDALQARLGDSFFLERPLLAMEVAEFLRLSTDRVKYADLALQYLRKLSPKTADRWRDLSVLTPDIREALAAIKDWPLQNLQRLTARVESNIILIRGIDVDHDETFQKQASRHIARVVENLQPLYNSPADGWQLRFVKPELQPADRLVVGYDLSKLSALVYVADEDADVLNRVFSRPATDGIGLYTPRQWKEFAYQSSEFSGASFILFRANGQLGQVWSDDNRRADRMPIGLATRTSSGLSLAPSERAGLRRYQHPTVVVSKREIGAWGPKDGFAGETRNAIHLLSAAWHHGLRSHLRARTNFFLSARGAGPRLQDDACAQIYGRCWRLGVTRPDGILFDVGQREFDTGLHQRSLAEILFHNLRPLDVQNYRDPSSRARIDAAVLVTADDHTAGKDWRVYGEVVASMLENQNWSISGERNSRGPVIALTLYGQRNQFNISIGMERYKRRGRYPFEGLLERDLSDVKHIAVTEDAGASTVLTHLFERHELLATVRDLSVFSAQNGTIWSLLGSQMRRFSNSLPSRPRSHYFAMLTQAAIQHDSVNWEHAGRLVRAIHDQNFGEGTHLLCGRVLYEPDRAVAMMRLAPGLGPRSRELWSAGELDLRFKLTISRDGPEITPADVN</sequence>
<dbReference type="OrthoDB" id="8457126at2"/>
<gene>
    <name evidence="1" type="ORF">MESS2_1080012</name>
</gene>
<keyword evidence="2" id="KW-1185">Reference proteome</keyword>
<dbReference type="RefSeq" id="WP_008872501.1">
    <property type="nucleotide sequence ID" value="NZ_CAUM01000011.1"/>
</dbReference>
<name>M5EGL3_9HYPH</name>
<reference evidence="1 2" key="1">
    <citation type="submission" date="2013-02" db="EMBL/GenBank/DDBJ databases">
        <authorList>
            <person name="Genoscope - CEA"/>
        </authorList>
    </citation>
    <scope>NUCLEOTIDE SEQUENCE [LARGE SCALE GENOMIC DNA]</scope>
    <source>
        <strain evidence="1 2">STM 2683</strain>
    </source>
</reference>
<dbReference type="Proteomes" id="UP000012062">
    <property type="component" value="Unassembled WGS sequence"/>
</dbReference>